<dbReference type="EMBL" id="JBJUIK010000004">
    <property type="protein sequence ID" value="KAL3528772.1"/>
    <property type="molecule type" value="Genomic_DNA"/>
</dbReference>
<sequence>MEEQAGKEALKDLENQMEPQISTWTQIKRSVAKCHLIQHKIMKVQKTRLKFMLLNSETACQNTKTAINNASQELEDLNYKLVMTKDLLHCNFSLLSCEQVAASTSDRDVNFDKQPSSDNKLLLLSSQIYHVIIKEPLDVLALGMVREWMGQSTTISDFKFFVSVDPCISKEGLEMVDYLSKFGFSLSLVNVKALYRFGCDYVMQSSEKEYRNFLLCHPPVVAGHSLIDKRKMLHSCWGKLKLKFIQYLLHYTSSIQWKVNILTLMHMKVPKEDVGSLLNVAQERYRASKNQCSVIKDGKDGVLDILRSLKFKFILINDIIDCICLKLINNWDNGIQKYFALECDDGQFSLIKDYVNEKWTLLGGSLEKKKLYRIKLMVVELATEEECRTACYT</sequence>
<proteinExistence type="predicted"/>
<organism evidence="1 2">
    <name type="scientific">Cinchona calisaya</name>
    <dbReference type="NCBI Taxonomy" id="153742"/>
    <lineage>
        <taxon>Eukaryota</taxon>
        <taxon>Viridiplantae</taxon>
        <taxon>Streptophyta</taxon>
        <taxon>Embryophyta</taxon>
        <taxon>Tracheophyta</taxon>
        <taxon>Spermatophyta</taxon>
        <taxon>Magnoliopsida</taxon>
        <taxon>eudicotyledons</taxon>
        <taxon>Gunneridae</taxon>
        <taxon>Pentapetalae</taxon>
        <taxon>asterids</taxon>
        <taxon>lamiids</taxon>
        <taxon>Gentianales</taxon>
        <taxon>Rubiaceae</taxon>
        <taxon>Cinchonoideae</taxon>
        <taxon>Cinchoneae</taxon>
        <taxon>Cinchona</taxon>
    </lineage>
</organism>
<evidence type="ECO:0000313" key="2">
    <source>
        <dbReference type="Proteomes" id="UP001630127"/>
    </source>
</evidence>
<keyword evidence="2" id="KW-1185">Reference proteome</keyword>
<name>A0ABD3ADB1_9GENT</name>
<gene>
    <name evidence="1" type="ORF">ACH5RR_008094</name>
</gene>
<dbReference type="AlphaFoldDB" id="A0ABD3ADB1"/>
<evidence type="ECO:0000313" key="1">
    <source>
        <dbReference type="EMBL" id="KAL3528772.1"/>
    </source>
</evidence>
<dbReference type="Proteomes" id="UP001630127">
    <property type="component" value="Unassembled WGS sequence"/>
</dbReference>
<reference evidence="1 2" key="1">
    <citation type="submission" date="2024-11" db="EMBL/GenBank/DDBJ databases">
        <title>A near-complete genome assembly of Cinchona calisaya.</title>
        <authorList>
            <person name="Lian D.C."/>
            <person name="Zhao X.W."/>
            <person name="Wei L."/>
        </authorList>
    </citation>
    <scope>NUCLEOTIDE SEQUENCE [LARGE SCALE GENOMIC DNA]</scope>
    <source>
        <tissue evidence="1">Nenye</tissue>
    </source>
</reference>
<protein>
    <submittedName>
        <fullName evidence="1">Uncharacterized protein</fullName>
    </submittedName>
</protein>
<accession>A0ABD3ADB1</accession>
<comment type="caution">
    <text evidence="1">The sequence shown here is derived from an EMBL/GenBank/DDBJ whole genome shotgun (WGS) entry which is preliminary data.</text>
</comment>